<keyword evidence="3" id="KW-0482">Metalloprotease</keyword>
<dbReference type="PANTHER" id="PTHR43592">
    <property type="entry name" value="CAAX AMINO TERMINAL PROTEASE"/>
    <property type="match status" value="1"/>
</dbReference>
<feature type="transmembrane region" description="Helical" evidence="1">
    <location>
        <begin position="58"/>
        <end position="79"/>
    </location>
</feature>
<feature type="transmembrane region" description="Helical" evidence="1">
    <location>
        <begin position="25"/>
        <end position="46"/>
    </location>
</feature>
<dbReference type="GO" id="GO:0080120">
    <property type="term" value="P:CAAX-box protein maturation"/>
    <property type="evidence" value="ECO:0007669"/>
    <property type="project" value="UniProtKB-ARBA"/>
</dbReference>
<name>A0A947GMB7_9CYAN</name>
<reference evidence="3" key="2">
    <citation type="journal article" date="2021" name="Mar. Drugs">
        <title>Genome Reduction and Secondary Metabolism of the Marine Sponge-Associated Cyanobacterium Leptothoe.</title>
        <authorList>
            <person name="Konstantinou D."/>
            <person name="Popin R.V."/>
            <person name="Fewer D.P."/>
            <person name="Sivonen K."/>
            <person name="Gkelis S."/>
        </authorList>
    </citation>
    <scope>NUCLEOTIDE SEQUENCE</scope>
    <source>
        <strain evidence="3">TAU-MAC 1115</strain>
    </source>
</reference>
<evidence type="ECO:0000256" key="1">
    <source>
        <dbReference type="SAM" id="Phobius"/>
    </source>
</evidence>
<keyword evidence="4" id="KW-1185">Reference proteome</keyword>
<accession>A0A947GMB7</accession>
<proteinExistence type="predicted"/>
<comment type="caution">
    <text evidence="3">The sequence shown here is derived from an EMBL/GenBank/DDBJ whole genome shotgun (WGS) entry which is preliminary data.</text>
</comment>
<dbReference type="GO" id="GO:0008237">
    <property type="term" value="F:metallopeptidase activity"/>
    <property type="evidence" value="ECO:0007669"/>
    <property type="project" value="UniProtKB-KW"/>
</dbReference>
<evidence type="ECO:0000259" key="2">
    <source>
        <dbReference type="Pfam" id="PF02517"/>
    </source>
</evidence>
<keyword evidence="3" id="KW-0378">Hydrolase</keyword>
<reference evidence="3" key="1">
    <citation type="submission" date="2020-11" db="EMBL/GenBank/DDBJ databases">
        <authorList>
            <person name="Konstantinou D."/>
            <person name="Gkelis S."/>
            <person name="Popin R."/>
            <person name="Fewer D."/>
            <person name="Sivonen K."/>
        </authorList>
    </citation>
    <scope>NUCLEOTIDE SEQUENCE</scope>
    <source>
        <strain evidence="3">TAU-MAC 1115</strain>
    </source>
</reference>
<keyword evidence="1" id="KW-0472">Membrane</keyword>
<keyword evidence="1" id="KW-0812">Transmembrane</keyword>
<gene>
    <name evidence="3" type="ORF">IXB50_21045</name>
</gene>
<organism evidence="3 4">
    <name type="scientific">Leptothoe spongobia TAU-MAC 1115</name>
    <dbReference type="NCBI Taxonomy" id="1967444"/>
    <lineage>
        <taxon>Bacteria</taxon>
        <taxon>Bacillati</taxon>
        <taxon>Cyanobacteriota</taxon>
        <taxon>Cyanophyceae</taxon>
        <taxon>Nodosilineales</taxon>
        <taxon>Cymatolegaceae</taxon>
        <taxon>Leptothoe</taxon>
        <taxon>Leptothoe spongobia</taxon>
    </lineage>
</organism>
<feature type="domain" description="CAAX prenyl protease 2/Lysostaphin resistance protein A-like" evidence="2">
    <location>
        <begin position="100"/>
        <end position="189"/>
    </location>
</feature>
<dbReference type="EMBL" id="JADOES010000065">
    <property type="protein sequence ID" value="MBT9317908.1"/>
    <property type="molecule type" value="Genomic_DNA"/>
</dbReference>
<evidence type="ECO:0000313" key="3">
    <source>
        <dbReference type="EMBL" id="MBT9317908.1"/>
    </source>
</evidence>
<feature type="transmembrane region" description="Helical" evidence="1">
    <location>
        <begin position="91"/>
        <end position="111"/>
    </location>
</feature>
<dbReference type="PANTHER" id="PTHR43592:SF7">
    <property type="entry name" value="CAAX AMINO TERMINAL PROTEASE FAMILY PROTEIN"/>
    <property type="match status" value="1"/>
</dbReference>
<evidence type="ECO:0000313" key="4">
    <source>
        <dbReference type="Proteomes" id="UP000717364"/>
    </source>
</evidence>
<keyword evidence="3" id="KW-0645">Protease</keyword>
<protein>
    <submittedName>
        <fullName evidence="3">CPBP family intramembrane metalloprotease</fullName>
    </submittedName>
</protein>
<feature type="transmembrane region" description="Helical" evidence="1">
    <location>
        <begin position="123"/>
        <end position="145"/>
    </location>
</feature>
<dbReference type="AlphaFoldDB" id="A0A947GMB7"/>
<dbReference type="InterPro" id="IPR003675">
    <property type="entry name" value="Rce1/LyrA-like_dom"/>
</dbReference>
<sequence length="204" mass="22332">MLPLHFLNQPAPPNSSMEPLTRIQVLVAIAATALVLLIVARLWLLFDSVAQLPSHLGIYPIGMGLLLGSGITLVSGLLYRIWPRYRRSAEVYLDYILTPLLLPDVLWLGLLPGISEELLFRGVMLPALGGNLIALGLSSLCFGLLHMSDLRQWPYMLWATCVGGLLGYSALASQNLLVPVIAHIFTNMVSSLLWKLKADNLAAH</sequence>
<dbReference type="Proteomes" id="UP000717364">
    <property type="component" value="Unassembled WGS sequence"/>
</dbReference>
<dbReference type="GO" id="GO:0004175">
    <property type="term" value="F:endopeptidase activity"/>
    <property type="evidence" value="ECO:0007669"/>
    <property type="project" value="UniProtKB-ARBA"/>
</dbReference>
<keyword evidence="1" id="KW-1133">Transmembrane helix</keyword>
<dbReference type="Pfam" id="PF02517">
    <property type="entry name" value="Rce1-like"/>
    <property type="match status" value="1"/>
</dbReference>